<reference evidence="1 2" key="1">
    <citation type="submission" date="2015-01" db="EMBL/GenBank/DDBJ databases">
        <title>The Genome Sequence of Capronia semiimmersa CBS27337.</title>
        <authorList>
            <consortium name="The Broad Institute Genomics Platform"/>
            <person name="Cuomo C."/>
            <person name="de Hoog S."/>
            <person name="Gorbushina A."/>
            <person name="Stielow B."/>
            <person name="Teixiera M."/>
            <person name="Abouelleil A."/>
            <person name="Chapman S.B."/>
            <person name="Priest M."/>
            <person name="Young S.K."/>
            <person name="Wortman J."/>
            <person name="Nusbaum C."/>
            <person name="Birren B."/>
        </authorList>
    </citation>
    <scope>NUCLEOTIDE SEQUENCE [LARGE SCALE GENOMIC DNA]</scope>
    <source>
        <strain evidence="1 2">CBS 27337</strain>
    </source>
</reference>
<sequence>MAPPTPQERFTQASKHASLIRALLAHPSMRLTPGGLPDRSNTPPTLYNVTDFELSTYKNYLLPILPPDADKNSKALAIANADDVKENASLISDDKYPRMSVGGLNEKWRDAAGRTVMITSIILDVRKQILFGGGFDFGEDVKQATRVLQG</sequence>
<dbReference type="EMBL" id="KN846961">
    <property type="protein sequence ID" value="KIW63943.1"/>
    <property type="molecule type" value="Genomic_DNA"/>
</dbReference>
<proteinExistence type="predicted"/>
<keyword evidence="2" id="KW-1185">Reference proteome</keyword>
<dbReference type="Proteomes" id="UP000054266">
    <property type="component" value="Unassembled WGS sequence"/>
</dbReference>
<evidence type="ECO:0000313" key="1">
    <source>
        <dbReference type="EMBL" id="KIW63943.1"/>
    </source>
</evidence>
<name>A0A0D2F7G6_9EURO</name>
<dbReference type="AlphaFoldDB" id="A0A0D2F7G6"/>
<evidence type="ECO:0000313" key="2">
    <source>
        <dbReference type="Proteomes" id="UP000054266"/>
    </source>
</evidence>
<gene>
    <name evidence="1" type="ORF">PV04_08905</name>
</gene>
<dbReference type="HOGENOM" id="CLU_1717581_0_0_1"/>
<protein>
    <submittedName>
        <fullName evidence="1">Uncharacterized protein</fullName>
    </submittedName>
</protein>
<accession>A0A0D2F7G6</accession>
<organism evidence="1 2">
    <name type="scientific">Phialophora macrospora</name>
    <dbReference type="NCBI Taxonomy" id="1851006"/>
    <lineage>
        <taxon>Eukaryota</taxon>
        <taxon>Fungi</taxon>
        <taxon>Dikarya</taxon>
        <taxon>Ascomycota</taxon>
        <taxon>Pezizomycotina</taxon>
        <taxon>Eurotiomycetes</taxon>
        <taxon>Chaetothyriomycetidae</taxon>
        <taxon>Chaetothyriales</taxon>
        <taxon>Herpotrichiellaceae</taxon>
        <taxon>Phialophora</taxon>
    </lineage>
</organism>